<protein>
    <recommendedName>
        <fullName evidence="4">Non-specific serine/threonine protein kinase</fullName>
    </recommendedName>
</protein>
<evidence type="ECO:0000313" key="3">
    <source>
        <dbReference type="Proteomes" id="UP000215902"/>
    </source>
</evidence>
<keyword evidence="3" id="KW-1185">Reference proteome</keyword>
<dbReference type="STRING" id="282301.A0A267E7C2"/>
<reference evidence="2 3" key="1">
    <citation type="submission" date="2017-06" db="EMBL/GenBank/DDBJ databases">
        <title>A platform for efficient transgenesis in Macrostomum lignano, a flatworm model organism for stem cell research.</title>
        <authorList>
            <person name="Berezikov E."/>
        </authorList>
    </citation>
    <scope>NUCLEOTIDE SEQUENCE [LARGE SCALE GENOMIC DNA]</scope>
    <source>
        <strain evidence="2">DV1</strain>
        <tissue evidence="2">Whole organism</tissue>
    </source>
</reference>
<comment type="caution">
    <text evidence="2">The sequence shown here is derived from an EMBL/GenBank/DDBJ whole genome shotgun (WGS) entry which is preliminary data.</text>
</comment>
<accession>A0A267E7C2</accession>
<dbReference type="Gene3D" id="1.10.510.10">
    <property type="entry name" value="Transferase(Phosphotransferase) domain 1"/>
    <property type="match status" value="1"/>
</dbReference>
<feature type="region of interest" description="Disordered" evidence="1">
    <location>
        <begin position="50"/>
        <end position="84"/>
    </location>
</feature>
<dbReference type="AlphaFoldDB" id="A0A267E7C2"/>
<proteinExistence type="predicted"/>
<dbReference type="Proteomes" id="UP000215902">
    <property type="component" value="Unassembled WGS sequence"/>
</dbReference>
<dbReference type="EMBL" id="NIVC01002484">
    <property type="protein sequence ID" value="PAA57471.1"/>
    <property type="molecule type" value="Genomic_DNA"/>
</dbReference>
<gene>
    <name evidence="2" type="ORF">BOX15_Mlig019392g1</name>
</gene>
<organism evidence="2 3">
    <name type="scientific">Macrostomum lignano</name>
    <dbReference type="NCBI Taxonomy" id="282301"/>
    <lineage>
        <taxon>Eukaryota</taxon>
        <taxon>Metazoa</taxon>
        <taxon>Spiralia</taxon>
        <taxon>Lophotrochozoa</taxon>
        <taxon>Platyhelminthes</taxon>
        <taxon>Rhabditophora</taxon>
        <taxon>Macrostomorpha</taxon>
        <taxon>Macrostomida</taxon>
        <taxon>Macrostomidae</taxon>
        <taxon>Macrostomum</taxon>
    </lineage>
</organism>
<name>A0A267E7C2_9PLAT</name>
<evidence type="ECO:0000313" key="2">
    <source>
        <dbReference type="EMBL" id="PAA57471.1"/>
    </source>
</evidence>
<evidence type="ECO:0008006" key="4">
    <source>
        <dbReference type="Google" id="ProtNLM"/>
    </source>
</evidence>
<dbReference type="OrthoDB" id="8892451at2759"/>
<evidence type="ECO:0000256" key="1">
    <source>
        <dbReference type="SAM" id="MobiDB-lite"/>
    </source>
</evidence>
<sequence length="150" mass="17009">MAIYLRYVRRLDFYETPDYNYLRELFTGLMTRNNWTCDWDFDWVSRQDRTGTPVSVGTDTAAADRRHGHQQQQQQLSTQKANQGLNPAASVQVIASVAFDQAGGDATGQSCEPIAPDADVDVASDTKCCFFRRRAKKNRRAQQHLHAPRA</sequence>